<feature type="signal peptide" evidence="2">
    <location>
        <begin position="1"/>
        <end position="27"/>
    </location>
</feature>
<dbReference type="AlphaFoldDB" id="A0A4V1YG65"/>
<protein>
    <recommendedName>
        <fullName evidence="3">NigD-like C-terminal domain-containing protein</fullName>
    </recommendedName>
</protein>
<feature type="compositionally biased region" description="Acidic residues" evidence="1">
    <location>
        <begin position="235"/>
        <end position="246"/>
    </location>
</feature>
<feature type="region of interest" description="Disordered" evidence="1">
    <location>
        <begin position="226"/>
        <end position="252"/>
    </location>
</feature>
<dbReference type="InterPro" id="IPR038143">
    <property type="entry name" value="NigD-like_C_dom_sf"/>
</dbReference>
<evidence type="ECO:0000259" key="3">
    <source>
        <dbReference type="Pfam" id="PF17415"/>
    </source>
</evidence>
<feature type="chain" id="PRO_5030104654" description="NigD-like C-terminal domain-containing protein" evidence="2">
    <location>
        <begin position="28"/>
        <end position="252"/>
    </location>
</feature>
<dbReference type="Gene3D" id="2.40.50.500">
    <property type="entry name" value="NigD-like N-terminal OB domain"/>
    <property type="match status" value="1"/>
</dbReference>
<evidence type="ECO:0000313" key="4">
    <source>
        <dbReference type="EMBL" id="KAB6082970.1"/>
    </source>
</evidence>
<sequence>MGRKSILMSGMVLLVAVSLPFVLSSCSDDEKYVRVPAPYTGSVSMGVAGEGTITTDKGNVLIPDESSVGHDLTDGERVFVNCSILDREDINTYRVRINKYYQLLAKDIVRASDTDDEELGDEPVQVKDAWFGGGYLNMRLGLEYNPSSNTSHLVNVVYDDVKSTADTIFLTLRHNAFADTVRTRMGTATASFNMEEVTEGKNEKVYVKLKWQWYTHRGTVATWEDGGYYRTSSENNEETENSDDDGNNVSIQ</sequence>
<dbReference type="Pfam" id="PF17415">
    <property type="entry name" value="NigD_C"/>
    <property type="match status" value="1"/>
</dbReference>
<dbReference type="EMBL" id="WDER01000024">
    <property type="protein sequence ID" value="KAB6082970.1"/>
    <property type="molecule type" value="Genomic_DNA"/>
</dbReference>
<dbReference type="PROSITE" id="PS51257">
    <property type="entry name" value="PROKAR_LIPOPROTEIN"/>
    <property type="match status" value="1"/>
</dbReference>
<feature type="domain" description="NigD-like C-terminal" evidence="3">
    <location>
        <begin position="108"/>
        <end position="215"/>
    </location>
</feature>
<dbReference type="InterPro" id="IPR035376">
    <property type="entry name" value="NigD_C"/>
</dbReference>
<accession>A0A4V1YG65</accession>
<dbReference type="Gene3D" id="2.60.40.2370">
    <property type="entry name" value="NigD-like, C-terminal beta sandwich domain"/>
    <property type="match status" value="1"/>
</dbReference>
<keyword evidence="2" id="KW-0732">Signal</keyword>
<dbReference type="RefSeq" id="WP_149923541.1">
    <property type="nucleotide sequence ID" value="NZ_RCXZ01000004.1"/>
</dbReference>
<organism evidence="4 5">
    <name type="scientific">Bacteroides xylanisolvens</name>
    <dbReference type="NCBI Taxonomy" id="371601"/>
    <lineage>
        <taxon>Bacteria</taxon>
        <taxon>Pseudomonadati</taxon>
        <taxon>Bacteroidota</taxon>
        <taxon>Bacteroidia</taxon>
        <taxon>Bacteroidales</taxon>
        <taxon>Bacteroidaceae</taxon>
        <taxon>Bacteroides</taxon>
    </lineage>
</organism>
<name>A0A4V1YG65_9BACE</name>
<proteinExistence type="predicted"/>
<comment type="caution">
    <text evidence="4">The sequence shown here is derived from an EMBL/GenBank/DDBJ whole genome shotgun (WGS) entry which is preliminary data.</text>
</comment>
<evidence type="ECO:0000313" key="5">
    <source>
        <dbReference type="Proteomes" id="UP000474077"/>
    </source>
</evidence>
<dbReference type="Proteomes" id="UP000474077">
    <property type="component" value="Unassembled WGS sequence"/>
</dbReference>
<reference evidence="4 5" key="1">
    <citation type="journal article" date="2019" name="Nat. Med.">
        <title>A library of human gut bacterial isolates paired with longitudinal multiomics data enables mechanistic microbiome research.</title>
        <authorList>
            <person name="Poyet M."/>
            <person name="Groussin M."/>
            <person name="Gibbons S.M."/>
            <person name="Avila-Pacheco J."/>
            <person name="Jiang X."/>
            <person name="Kearney S.M."/>
            <person name="Perrotta A.R."/>
            <person name="Berdy B."/>
            <person name="Zhao S."/>
            <person name="Lieberman T.D."/>
            <person name="Swanson P.K."/>
            <person name="Smith M."/>
            <person name="Roesemann S."/>
            <person name="Alexander J.E."/>
            <person name="Rich S.A."/>
            <person name="Livny J."/>
            <person name="Vlamakis H."/>
            <person name="Clish C."/>
            <person name="Bullock K."/>
            <person name="Deik A."/>
            <person name="Scott J."/>
            <person name="Pierce K.A."/>
            <person name="Xavier R.J."/>
            <person name="Alm E.J."/>
        </authorList>
    </citation>
    <scope>NUCLEOTIDE SEQUENCE [LARGE SCALE GENOMIC DNA]</scope>
    <source>
        <strain evidence="4 5">BIOML-A73</strain>
    </source>
</reference>
<evidence type="ECO:0000256" key="1">
    <source>
        <dbReference type="SAM" id="MobiDB-lite"/>
    </source>
</evidence>
<evidence type="ECO:0000256" key="2">
    <source>
        <dbReference type="SAM" id="SignalP"/>
    </source>
</evidence>
<gene>
    <name evidence="4" type="ORF">GA560_10675</name>
</gene>
<dbReference type="InterPro" id="IPR038179">
    <property type="entry name" value="NigD-like_N_sf"/>
</dbReference>